<evidence type="ECO:0000256" key="10">
    <source>
        <dbReference type="HAMAP-Rule" id="MF_00185"/>
    </source>
</evidence>
<accession>C0W0E9</accession>
<dbReference type="GO" id="GO:0005524">
    <property type="term" value="F:ATP binding"/>
    <property type="evidence" value="ECO:0007669"/>
    <property type="project" value="UniProtKB-UniRule"/>
</dbReference>
<sequence>MIAIIGPTASGKTGLALELAAEAGGEIINMDAYALYRGMDIGTAKPTLAEQKRVRHHLIDILDIHEGATVADYQEAAREAVKDIQSRNKPVFAVGGSGLYVRALCDKISFPGTDNTIRERLEAECAEVGSLELYRRLAKLDPVAAQNMHWNNARRVIRALEVIELTGQPYSATLPSYETEIPTVFIGLRREYEDIDVRIQKRTEAMFAEGLVAEVEGLLEQGLAHTRTARKATGYGEVIQLLAGEITEVEAVEAVAQSTRQLVRRQMKWFKRDPRIHWIDATGKSNAEIFAEAKNILAAYQQ</sequence>
<reference evidence="14 15" key="1">
    <citation type="submission" date="2009-01" db="EMBL/GenBank/DDBJ databases">
        <authorList>
            <person name="Qin X."/>
            <person name="Bachman B."/>
            <person name="Battles P."/>
            <person name="Bell A."/>
            <person name="Bess C."/>
            <person name="Bickham C."/>
            <person name="Chaboub L."/>
            <person name="Chen D."/>
            <person name="Coyle M."/>
            <person name="Deiros D.R."/>
            <person name="Dinh H."/>
            <person name="Forbes L."/>
            <person name="Fowler G."/>
            <person name="Francisco L."/>
            <person name="Fu Q."/>
            <person name="Gubbala S."/>
            <person name="Hale W."/>
            <person name="Han Y."/>
            <person name="Hemphill L."/>
            <person name="Highlander S.K."/>
            <person name="Hirani K."/>
            <person name="Hogues M."/>
            <person name="Jackson L."/>
            <person name="Jakkamsetti A."/>
            <person name="Javaid M."/>
            <person name="Jiang H."/>
            <person name="Korchina V."/>
            <person name="Kovar C."/>
            <person name="Lara F."/>
            <person name="Lee S."/>
            <person name="Mata R."/>
            <person name="Mathew T."/>
            <person name="Moen C."/>
            <person name="Morales K."/>
            <person name="Munidasa M."/>
            <person name="Nazareth L."/>
            <person name="Ngo R."/>
            <person name="Nguyen L."/>
            <person name="Okwuonu G."/>
            <person name="Ongeri F."/>
            <person name="Patil S."/>
            <person name="Petrosino J."/>
            <person name="Pham C."/>
            <person name="Pham P."/>
            <person name="Pu L.-L."/>
            <person name="Puazo M."/>
            <person name="Raj R."/>
            <person name="Reid J."/>
            <person name="Rouhana J."/>
            <person name="Saada N."/>
            <person name="Shang Y."/>
            <person name="Simmons D."/>
            <person name="Thornton R."/>
            <person name="Warren J."/>
            <person name="Weissenberger G."/>
            <person name="Zhang J."/>
            <person name="Zhang L."/>
            <person name="Zhou C."/>
            <person name="Zhu D."/>
            <person name="Muzny D."/>
            <person name="Worley K."/>
            <person name="Gibbs R."/>
        </authorList>
    </citation>
    <scope>NUCLEOTIDE SEQUENCE [LARGE SCALE GENOMIC DNA]</scope>
    <source>
        <strain evidence="14 15">DSM 15436</strain>
    </source>
</reference>
<protein>
    <recommendedName>
        <fullName evidence="10">tRNA dimethylallyltransferase</fullName>
        <ecNumber evidence="10">2.5.1.75</ecNumber>
    </recommendedName>
    <alternativeName>
        <fullName evidence="10">Dimethylallyl diphosphate:tRNA dimethylallyltransferase</fullName>
        <shortName evidence="10">DMAPP:tRNA dimethylallyltransferase</shortName>
        <shortName evidence="10">DMATase</shortName>
    </alternativeName>
    <alternativeName>
        <fullName evidence="10">Isopentenyl-diphosphate:tRNA isopentenyltransferase</fullName>
        <shortName evidence="10">IPP transferase</shortName>
        <shortName evidence="10">IPPT</shortName>
        <shortName evidence="10">IPTase</shortName>
    </alternativeName>
</protein>
<dbReference type="eggNOG" id="COG0324">
    <property type="taxonomic scope" value="Bacteria"/>
</dbReference>
<evidence type="ECO:0000256" key="4">
    <source>
        <dbReference type="ARBA" id="ARBA00022679"/>
    </source>
</evidence>
<comment type="similarity">
    <text evidence="3 10 13">Belongs to the IPP transferase family.</text>
</comment>
<feature type="site" description="Interaction with substrate tRNA" evidence="10">
    <location>
        <position position="118"/>
    </location>
</feature>
<comment type="cofactor">
    <cofactor evidence="1 10">
        <name>Mg(2+)</name>
        <dbReference type="ChEBI" id="CHEBI:18420"/>
    </cofactor>
</comment>
<dbReference type="NCBIfam" id="TIGR00174">
    <property type="entry name" value="miaA"/>
    <property type="match status" value="1"/>
</dbReference>
<keyword evidence="15" id="KW-1185">Reference proteome</keyword>
<proteinExistence type="inferred from homology"/>
<evidence type="ECO:0000256" key="3">
    <source>
        <dbReference type="ARBA" id="ARBA00005842"/>
    </source>
</evidence>
<dbReference type="Gene3D" id="3.40.50.300">
    <property type="entry name" value="P-loop containing nucleotide triphosphate hydrolases"/>
    <property type="match status" value="1"/>
</dbReference>
<evidence type="ECO:0000256" key="5">
    <source>
        <dbReference type="ARBA" id="ARBA00022694"/>
    </source>
</evidence>
<comment type="caution">
    <text evidence="14">The sequence shown here is derived from an EMBL/GenBank/DDBJ whole genome shotgun (WGS) entry which is preliminary data.</text>
</comment>
<comment type="caution">
    <text evidence="10">Lacks conserved residue(s) required for the propagation of feature annotation.</text>
</comment>
<dbReference type="HAMAP" id="MF_00185">
    <property type="entry name" value="IPP_trans"/>
    <property type="match status" value="1"/>
</dbReference>
<evidence type="ECO:0000256" key="8">
    <source>
        <dbReference type="ARBA" id="ARBA00022842"/>
    </source>
</evidence>
<organism evidence="14 15">
    <name type="scientific">Gleimia coleocanis DSM 15436</name>
    <dbReference type="NCBI Taxonomy" id="525245"/>
    <lineage>
        <taxon>Bacteria</taxon>
        <taxon>Bacillati</taxon>
        <taxon>Actinomycetota</taxon>
        <taxon>Actinomycetes</taxon>
        <taxon>Actinomycetales</taxon>
        <taxon>Actinomycetaceae</taxon>
        <taxon>Gleimia</taxon>
    </lineage>
</organism>
<dbReference type="EMBL" id="ACFG01000030">
    <property type="protein sequence ID" value="EEH64008.1"/>
    <property type="molecule type" value="Genomic_DNA"/>
</dbReference>
<keyword evidence="4 10" id="KW-0808">Transferase</keyword>
<evidence type="ECO:0000256" key="12">
    <source>
        <dbReference type="RuleBase" id="RU003784"/>
    </source>
</evidence>
<dbReference type="GO" id="GO:0052381">
    <property type="term" value="F:tRNA dimethylallyltransferase activity"/>
    <property type="evidence" value="ECO:0007669"/>
    <property type="project" value="UniProtKB-UniRule"/>
</dbReference>
<dbReference type="HOGENOM" id="CLU_032616_0_1_11"/>
<dbReference type="GO" id="GO:0006400">
    <property type="term" value="P:tRNA modification"/>
    <property type="evidence" value="ECO:0007669"/>
    <property type="project" value="TreeGrafter"/>
</dbReference>
<dbReference type="FunFam" id="1.10.20.140:FF:000001">
    <property type="entry name" value="tRNA dimethylallyltransferase"/>
    <property type="match status" value="1"/>
</dbReference>
<dbReference type="STRING" id="525245.HMPREF0044_1027"/>
<dbReference type="AlphaFoldDB" id="C0W0E9"/>
<dbReference type="Proteomes" id="UP000010301">
    <property type="component" value="Unassembled WGS sequence"/>
</dbReference>
<dbReference type="RefSeq" id="WP_006546799.1">
    <property type="nucleotide sequence ID" value="NZ_DS999543.1"/>
</dbReference>
<evidence type="ECO:0000256" key="11">
    <source>
        <dbReference type="RuleBase" id="RU003783"/>
    </source>
</evidence>
<dbReference type="InterPro" id="IPR018022">
    <property type="entry name" value="IPT"/>
</dbReference>
<dbReference type="Pfam" id="PF01715">
    <property type="entry name" value="IPPT"/>
    <property type="match status" value="1"/>
</dbReference>
<dbReference type="InterPro" id="IPR039657">
    <property type="entry name" value="Dimethylallyltransferase"/>
</dbReference>
<evidence type="ECO:0000256" key="2">
    <source>
        <dbReference type="ARBA" id="ARBA00003213"/>
    </source>
</evidence>
<feature type="binding site" evidence="10">
    <location>
        <begin position="8"/>
        <end position="13"/>
    </location>
    <ligand>
        <name>substrate</name>
    </ligand>
</feature>
<dbReference type="PANTHER" id="PTHR11088:SF60">
    <property type="entry name" value="TRNA DIMETHYLALLYLTRANSFERASE"/>
    <property type="match status" value="1"/>
</dbReference>
<dbReference type="EC" id="2.5.1.75" evidence="10"/>
<evidence type="ECO:0000256" key="13">
    <source>
        <dbReference type="RuleBase" id="RU003785"/>
    </source>
</evidence>
<comment type="catalytic activity">
    <reaction evidence="9 10 11">
        <text>adenosine(37) in tRNA + dimethylallyl diphosphate = N(6)-dimethylallyladenosine(37) in tRNA + diphosphate</text>
        <dbReference type="Rhea" id="RHEA:26482"/>
        <dbReference type="Rhea" id="RHEA-COMP:10162"/>
        <dbReference type="Rhea" id="RHEA-COMP:10375"/>
        <dbReference type="ChEBI" id="CHEBI:33019"/>
        <dbReference type="ChEBI" id="CHEBI:57623"/>
        <dbReference type="ChEBI" id="CHEBI:74411"/>
        <dbReference type="ChEBI" id="CHEBI:74415"/>
        <dbReference type="EC" id="2.5.1.75"/>
    </reaction>
</comment>
<comment type="subunit">
    <text evidence="10">Monomer.</text>
</comment>
<dbReference type="InterPro" id="IPR027417">
    <property type="entry name" value="P-loop_NTPase"/>
</dbReference>
<keyword evidence="5 10" id="KW-0819">tRNA processing</keyword>
<keyword evidence="8 10" id="KW-0460">Magnesium</keyword>
<comment type="function">
    <text evidence="2 10 12">Catalyzes the transfer of a dimethylallyl group onto the adenine at position 37 in tRNAs that read codons beginning with uridine, leading to the formation of N6-(dimethylallyl)adenosine (i(6)A).</text>
</comment>
<gene>
    <name evidence="10 14" type="primary">miaA</name>
    <name evidence="14" type="ORF">HMPREF0044_1027</name>
</gene>
<dbReference type="PANTHER" id="PTHR11088">
    <property type="entry name" value="TRNA DIMETHYLALLYLTRANSFERASE"/>
    <property type="match status" value="1"/>
</dbReference>
<dbReference type="SUPFAM" id="SSF52540">
    <property type="entry name" value="P-loop containing nucleoside triphosphate hydrolases"/>
    <property type="match status" value="2"/>
</dbReference>
<dbReference type="Gene3D" id="1.10.20.140">
    <property type="match status" value="1"/>
</dbReference>
<evidence type="ECO:0000256" key="7">
    <source>
        <dbReference type="ARBA" id="ARBA00022840"/>
    </source>
</evidence>
<name>C0W0E9_9ACTO</name>
<feature type="site" description="Interaction with substrate tRNA" evidence="10">
    <location>
        <position position="97"/>
    </location>
</feature>
<keyword evidence="7 10" id="KW-0067">ATP-binding</keyword>
<evidence type="ECO:0000313" key="14">
    <source>
        <dbReference type="EMBL" id="EEH64008.1"/>
    </source>
</evidence>
<evidence type="ECO:0000256" key="1">
    <source>
        <dbReference type="ARBA" id="ARBA00001946"/>
    </source>
</evidence>
<evidence type="ECO:0000256" key="9">
    <source>
        <dbReference type="ARBA" id="ARBA00049563"/>
    </source>
</evidence>
<evidence type="ECO:0000313" key="15">
    <source>
        <dbReference type="Proteomes" id="UP000010301"/>
    </source>
</evidence>
<evidence type="ECO:0000256" key="6">
    <source>
        <dbReference type="ARBA" id="ARBA00022741"/>
    </source>
</evidence>
<dbReference type="OrthoDB" id="9776390at2"/>
<feature type="binding site" evidence="10">
    <location>
        <begin position="6"/>
        <end position="13"/>
    </location>
    <ligand>
        <name>ATP</name>
        <dbReference type="ChEBI" id="CHEBI:30616"/>
    </ligand>
</feature>
<keyword evidence="6 10" id="KW-0547">Nucleotide-binding</keyword>